<keyword evidence="1" id="KW-1133">Transmembrane helix</keyword>
<evidence type="ECO:0000256" key="1">
    <source>
        <dbReference type="SAM" id="Phobius"/>
    </source>
</evidence>
<protein>
    <submittedName>
        <fullName evidence="2">DUF5009 domain-containing protein</fullName>
    </submittedName>
</protein>
<keyword evidence="3" id="KW-1185">Reference proteome</keyword>
<keyword evidence="1" id="KW-0472">Membrane</keyword>
<proteinExistence type="predicted"/>
<feature type="transmembrane region" description="Helical" evidence="1">
    <location>
        <begin position="376"/>
        <end position="397"/>
    </location>
</feature>
<dbReference type="EMBL" id="JBBKXZ010000002">
    <property type="protein sequence ID" value="MFD3394564.1"/>
    <property type="molecule type" value="Genomic_DNA"/>
</dbReference>
<feature type="transmembrane region" description="Helical" evidence="1">
    <location>
        <begin position="48"/>
        <end position="64"/>
    </location>
</feature>
<feature type="transmembrane region" description="Helical" evidence="1">
    <location>
        <begin position="241"/>
        <end position="260"/>
    </location>
</feature>
<accession>A0ABW6DFR1</accession>
<name>A0ABW6DFR1_9BACT</name>
<sequence>MQNRVISLDVFRGLTVMLMTLVNNPGDWGHIYAPFEHAKWHGCTLTDLVFPFFLFIVGVSIVLAKPDGEPVPVSKLITRTLRIFLLGFFLSFFSRIHVGDLDGIPLLLIRLVFTALITIALLGKYAAKNQLIVSIVLAVMMFGLAFSGLEDFKSVRIPGVLPRIAVVYAIVGFAYGRVNLPSLAVISAVLLVGYWAIMTLIPVPGVGPANLNEGTNLAAFVDNLVLPGHLWAVSKTWDPEGILSTIPSIATGIIGLIAGTQLRKTHLLALGGLILLVIGFSWDLTFPMNKALWTSSFVCVTAGWALLSLSVLRYLVDEKNQTTFIAPILLFGMHPMLVFFFSGIIPRALNMIKIGDQGIVGWMYHRAIAGHVSNPYVASLMGAVVYLVIWYAILRVLTYVKWTVKV</sequence>
<comment type="caution">
    <text evidence="2">The sequence shown here is derived from an EMBL/GenBank/DDBJ whole genome shotgun (WGS) entry which is preliminary data.</text>
</comment>
<dbReference type="Proteomes" id="UP001598138">
    <property type="component" value="Unassembled WGS sequence"/>
</dbReference>
<feature type="transmembrane region" description="Helical" evidence="1">
    <location>
        <begin position="267"/>
        <end position="285"/>
    </location>
</feature>
<feature type="transmembrane region" description="Helical" evidence="1">
    <location>
        <begin position="104"/>
        <end position="123"/>
    </location>
</feature>
<feature type="transmembrane region" description="Helical" evidence="1">
    <location>
        <begin position="130"/>
        <end position="149"/>
    </location>
</feature>
<evidence type="ECO:0000313" key="2">
    <source>
        <dbReference type="EMBL" id="MFD3394564.1"/>
    </source>
</evidence>
<reference evidence="2 3" key="1">
    <citation type="submission" date="2024-03" db="EMBL/GenBank/DDBJ databases">
        <title>Aquirufa genome sequencing.</title>
        <authorList>
            <person name="Pitt A."/>
            <person name="Hahn M.W."/>
        </authorList>
    </citation>
    <scope>NUCLEOTIDE SEQUENCE [LARGE SCALE GENOMIC DNA]</scope>
    <source>
        <strain evidence="2 3">OSTEICH-129V</strain>
    </source>
</reference>
<feature type="transmembrane region" description="Helical" evidence="1">
    <location>
        <begin position="324"/>
        <end position="345"/>
    </location>
</feature>
<dbReference type="PANTHER" id="PTHR31061:SF24">
    <property type="entry name" value="LD22376P"/>
    <property type="match status" value="1"/>
</dbReference>
<feature type="transmembrane region" description="Helical" evidence="1">
    <location>
        <begin position="155"/>
        <end position="176"/>
    </location>
</feature>
<feature type="transmembrane region" description="Helical" evidence="1">
    <location>
        <begin position="183"/>
        <end position="203"/>
    </location>
</feature>
<dbReference type="PANTHER" id="PTHR31061">
    <property type="entry name" value="LD22376P"/>
    <property type="match status" value="1"/>
</dbReference>
<dbReference type="RefSeq" id="WP_377983444.1">
    <property type="nucleotide sequence ID" value="NZ_JBBKXZ010000002.1"/>
</dbReference>
<feature type="transmembrane region" description="Helical" evidence="1">
    <location>
        <begin position="291"/>
        <end position="312"/>
    </location>
</feature>
<evidence type="ECO:0000313" key="3">
    <source>
        <dbReference type="Proteomes" id="UP001598138"/>
    </source>
</evidence>
<keyword evidence="1" id="KW-0812">Transmembrane</keyword>
<feature type="transmembrane region" description="Helical" evidence="1">
    <location>
        <begin position="76"/>
        <end position="98"/>
    </location>
</feature>
<gene>
    <name evidence="2" type="ORF">U0R10_08025</name>
</gene>
<organism evidence="2 3">
    <name type="scientific">Aquirufa avitistagni</name>
    <dbReference type="NCBI Taxonomy" id="3104728"/>
    <lineage>
        <taxon>Bacteria</taxon>
        <taxon>Pseudomonadati</taxon>
        <taxon>Bacteroidota</taxon>
        <taxon>Cytophagia</taxon>
        <taxon>Cytophagales</taxon>
        <taxon>Flectobacillaceae</taxon>
        <taxon>Aquirufa</taxon>
    </lineage>
</organism>